<evidence type="ECO:0000313" key="3">
    <source>
        <dbReference type="Proteomes" id="UP000070433"/>
    </source>
</evidence>
<protein>
    <submittedName>
        <fullName evidence="2">Alpha/beta hydrolase</fullName>
    </submittedName>
</protein>
<dbReference type="PATRIC" id="fig|94132.3.peg.3849"/>
<gene>
    <name evidence="2" type="ORF">UC35_18845</name>
</gene>
<reference evidence="2 3" key="1">
    <citation type="journal article" date="2014" name="Int. J. Syst. Evol. Microbiol.">
        <title>Ramlibacter solisilvae sp. nov., isolated from forest soil, and emended description of the genus Ramlibacter.</title>
        <authorList>
            <person name="Lee H.J."/>
            <person name="Lee S.H."/>
            <person name="Lee S.S."/>
            <person name="Lee J.S."/>
            <person name="Kim Y."/>
            <person name="Kim S.C."/>
            <person name="Jeon C.O."/>
        </authorList>
    </citation>
    <scope>NUCLEOTIDE SEQUENCE [LARGE SCALE GENOMIC DNA]</scope>
    <source>
        <strain evidence="2 3">5-10</strain>
    </source>
</reference>
<keyword evidence="2" id="KW-0378">Hydrolase</keyword>
<dbReference type="Gene3D" id="3.40.50.1820">
    <property type="entry name" value="alpha/beta hydrolase"/>
    <property type="match status" value="1"/>
</dbReference>
<keyword evidence="3" id="KW-1185">Reference proteome</keyword>
<organism evidence="2 3">
    <name type="scientific">Ramlibacter tataouinensis</name>
    <dbReference type="NCBI Taxonomy" id="94132"/>
    <lineage>
        <taxon>Bacteria</taxon>
        <taxon>Pseudomonadati</taxon>
        <taxon>Pseudomonadota</taxon>
        <taxon>Betaproteobacteria</taxon>
        <taxon>Burkholderiales</taxon>
        <taxon>Comamonadaceae</taxon>
        <taxon>Ramlibacter</taxon>
    </lineage>
</organism>
<dbReference type="PANTHER" id="PTHR43798">
    <property type="entry name" value="MONOACYLGLYCEROL LIPASE"/>
    <property type="match status" value="1"/>
</dbReference>
<dbReference type="AlphaFoldDB" id="A0A127K0X4"/>
<dbReference type="InterPro" id="IPR050266">
    <property type="entry name" value="AB_hydrolase_sf"/>
</dbReference>
<name>A0A127K0X4_9BURK</name>
<evidence type="ECO:0000313" key="2">
    <source>
        <dbReference type="EMBL" id="AMO24522.1"/>
    </source>
</evidence>
<evidence type="ECO:0000259" key="1">
    <source>
        <dbReference type="Pfam" id="PF12697"/>
    </source>
</evidence>
<dbReference type="SUPFAM" id="SSF53474">
    <property type="entry name" value="alpha/beta-Hydrolases"/>
    <property type="match status" value="1"/>
</dbReference>
<accession>A0A127K0X4</accession>
<dbReference type="GO" id="GO:0016020">
    <property type="term" value="C:membrane"/>
    <property type="evidence" value="ECO:0007669"/>
    <property type="project" value="TreeGrafter"/>
</dbReference>
<sequence length="257" mass="28418">METIQVNGVALEVQRLPGAPGRRLSPVIFLHEGLGSVAMWRDWPAQVCAATGREGIVFSRRGYGRSQPVPDVRGAGRLGPDYMHREALDTLPELLALLGIEYPVLLGHSDGGTIALIHAAHFPVRACVVMAPHVIVEDESVRSIEDARDAFVAGELRQRLARYHADVDGAFWQWNDVWLSSAFRSFDIRSECRNIQAPVLAIQGEDDPYGTLRQLEEIEPTAGPFTKDVLADCGHSPHRDQPEKTLRAVTQFLAKIE</sequence>
<dbReference type="Pfam" id="PF12697">
    <property type="entry name" value="Abhydrolase_6"/>
    <property type="match status" value="1"/>
</dbReference>
<dbReference type="RefSeq" id="WP_061502422.1">
    <property type="nucleotide sequence ID" value="NZ_CP010951.1"/>
</dbReference>
<dbReference type="Proteomes" id="UP000070433">
    <property type="component" value="Chromosome"/>
</dbReference>
<dbReference type="EMBL" id="CP010951">
    <property type="protein sequence ID" value="AMO24522.1"/>
    <property type="molecule type" value="Genomic_DNA"/>
</dbReference>
<dbReference type="InterPro" id="IPR029058">
    <property type="entry name" value="AB_hydrolase_fold"/>
</dbReference>
<dbReference type="InterPro" id="IPR000073">
    <property type="entry name" value="AB_hydrolase_1"/>
</dbReference>
<proteinExistence type="predicted"/>
<dbReference type="GO" id="GO:0016787">
    <property type="term" value="F:hydrolase activity"/>
    <property type="evidence" value="ECO:0007669"/>
    <property type="project" value="UniProtKB-KW"/>
</dbReference>
<dbReference type="PANTHER" id="PTHR43798:SF33">
    <property type="entry name" value="HYDROLASE, PUTATIVE (AFU_ORTHOLOGUE AFUA_2G14860)-RELATED"/>
    <property type="match status" value="1"/>
</dbReference>
<feature type="domain" description="AB hydrolase-1" evidence="1">
    <location>
        <begin position="27"/>
        <end position="247"/>
    </location>
</feature>